<reference evidence="1" key="1">
    <citation type="journal article" date="2012" name="PLoS ONE">
        <title>Gene sets for utilization of primary and secondary nutrition supplies in the distal gut of endangered iberian lynx.</title>
        <authorList>
            <person name="Alcaide M."/>
            <person name="Messina E."/>
            <person name="Richter M."/>
            <person name="Bargiela R."/>
            <person name="Peplies J."/>
            <person name="Huws S.A."/>
            <person name="Newbold C.J."/>
            <person name="Golyshin P.N."/>
            <person name="Simon M.A."/>
            <person name="Lopez G."/>
            <person name="Yakimov M.M."/>
            <person name="Ferrer M."/>
        </authorList>
    </citation>
    <scope>NUCLEOTIDE SEQUENCE</scope>
</reference>
<accession>J9FJF9</accession>
<evidence type="ECO:0000313" key="1">
    <source>
        <dbReference type="EMBL" id="EJW94523.1"/>
    </source>
</evidence>
<proteinExistence type="predicted"/>
<feature type="non-terminal residue" evidence="1">
    <location>
        <position position="57"/>
    </location>
</feature>
<sequence>MWLAGYVELDRGEGIPVERQLLIMARQKTKRMAQEEKQASKRRKTLERELEWINMAP</sequence>
<dbReference type="AlphaFoldDB" id="J9FJF9"/>
<dbReference type="EMBL" id="AMCI01006331">
    <property type="protein sequence ID" value="EJW94523.1"/>
    <property type="molecule type" value="Genomic_DNA"/>
</dbReference>
<organism evidence="1">
    <name type="scientific">gut metagenome</name>
    <dbReference type="NCBI Taxonomy" id="749906"/>
    <lineage>
        <taxon>unclassified sequences</taxon>
        <taxon>metagenomes</taxon>
        <taxon>organismal metagenomes</taxon>
    </lineage>
</organism>
<gene>
    <name evidence="1" type="ORF">EVA_17371</name>
</gene>
<comment type="caution">
    <text evidence="1">The sequence shown here is derived from an EMBL/GenBank/DDBJ whole genome shotgun (WGS) entry which is preliminary data.</text>
</comment>
<protein>
    <submittedName>
        <fullName evidence="1">Multidrug ABC transporter ATPase</fullName>
    </submittedName>
</protein>
<name>J9FJF9_9ZZZZ</name>